<dbReference type="InterPro" id="IPR008482">
    <property type="entry name" value="DUF763"/>
</dbReference>
<dbReference type="Pfam" id="PF05559">
    <property type="entry name" value="DUF763"/>
    <property type="match status" value="1"/>
</dbReference>
<organism evidence="1 2">
    <name type="scientific">Thermoproteota archaeon</name>
    <dbReference type="NCBI Taxonomy" id="2056631"/>
    <lineage>
        <taxon>Archaea</taxon>
        <taxon>Thermoproteota</taxon>
    </lineage>
</organism>
<gene>
    <name evidence="1" type="ORF">DRJ21_01215</name>
</gene>
<dbReference type="PANTHER" id="PTHR38597:SF1">
    <property type="entry name" value="BLL3834 PROTEIN"/>
    <property type="match status" value="1"/>
</dbReference>
<evidence type="ECO:0008006" key="3">
    <source>
        <dbReference type="Google" id="ProtNLM"/>
    </source>
</evidence>
<comment type="caution">
    <text evidence="1">The sequence shown here is derived from an EMBL/GenBank/DDBJ whole genome shotgun (WGS) entry which is preliminary data.</text>
</comment>
<dbReference type="AlphaFoldDB" id="A0A497EVX7"/>
<accession>A0A497EVX7</accession>
<proteinExistence type="predicted"/>
<dbReference type="PANTHER" id="PTHR38597">
    <property type="entry name" value="BLL3834 PROTEIN"/>
    <property type="match status" value="1"/>
</dbReference>
<evidence type="ECO:0000313" key="2">
    <source>
        <dbReference type="Proteomes" id="UP000281962"/>
    </source>
</evidence>
<reference evidence="1 2" key="1">
    <citation type="submission" date="2018-06" db="EMBL/GenBank/DDBJ databases">
        <title>Extensive metabolic versatility and redundancy in microbially diverse, dynamic hydrothermal sediments.</title>
        <authorList>
            <person name="Dombrowski N."/>
            <person name="Teske A."/>
            <person name="Baker B.J."/>
        </authorList>
    </citation>
    <scope>NUCLEOTIDE SEQUENCE [LARGE SCALE GENOMIC DNA]</scope>
    <source>
        <strain evidence="1">B30_G17</strain>
    </source>
</reference>
<evidence type="ECO:0000313" key="1">
    <source>
        <dbReference type="EMBL" id="RLE50890.1"/>
    </source>
</evidence>
<dbReference type="Proteomes" id="UP000281962">
    <property type="component" value="Unassembled WGS sequence"/>
</dbReference>
<dbReference type="EMBL" id="QMQY01000038">
    <property type="protein sequence ID" value="RLE50890.1"/>
    <property type="molecule type" value="Genomic_DNA"/>
</dbReference>
<sequence>MSRLIAKVDNAAIQDGYSIYHHSMIISKNGSWAVVQQGMNVNVGFARRYHWLSFEIESFIEEPHKAIVDVKRIRNVLNLTSRESRGCREVILDLVRNEDRLKRCLGEVKRSLDKSHSILEWTSIGVPDNVRENIVYYKPIEEVRVNWIALKRVFRVKPEDFKDLLLFRGVGPATLRALALISELIYDEPPSKNDPVTHIYDPVKWSFTVGGKDGIPYPINRRVYDNVIFELERIISAIRVKEKEKLRAFRRLKIISEKWNVKL</sequence>
<name>A0A497EVX7_9CREN</name>
<protein>
    <recommendedName>
        <fullName evidence="3">DUF763 domain-containing protein</fullName>
    </recommendedName>
</protein>